<gene>
    <name evidence="1" type="ORF">ABH943_002594</name>
</gene>
<dbReference type="Gene3D" id="3.10.450.50">
    <property type="match status" value="1"/>
</dbReference>
<reference evidence="1 2" key="2">
    <citation type="submission" date="2024-11" db="EMBL/GenBank/DDBJ databases">
        <title>Using genomics to understand microbial adaptation to soil warming.</title>
        <authorList>
            <person name="Deangelis K.M. PhD."/>
        </authorList>
    </citation>
    <scope>NUCLEOTIDE SEQUENCE [LARGE SCALE GENOMIC DNA]</scope>
    <source>
        <strain evidence="1 2">GAS97</strain>
    </source>
</reference>
<dbReference type="InterPro" id="IPR009959">
    <property type="entry name" value="Cyclase_SnoaL-like"/>
</dbReference>
<dbReference type="PANTHER" id="PTHR38436">
    <property type="entry name" value="POLYKETIDE CYCLASE SNOAL-LIKE DOMAIN"/>
    <property type="match status" value="1"/>
</dbReference>
<accession>A0ABW8MFV4</accession>
<organism evidence="1 2">
    <name type="scientific">Caballeronia udeis</name>
    <dbReference type="NCBI Taxonomy" id="1232866"/>
    <lineage>
        <taxon>Bacteria</taxon>
        <taxon>Pseudomonadati</taxon>
        <taxon>Pseudomonadota</taxon>
        <taxon>Betaproteobacteria</taxon>
        <taxon>Burkholderiales</taxon>
        <taxon>Burkholderiaceae</taxon>
        <taxon>Caballeronia</taxon>
    </lineage>
</organism>
<keyword evidence="2" id="KW-1185">Reference proteome</keyword>
<dbReference type="InterPro" id="IPR032710">
    <property type="entry name" value="NTF2-like_dom_sf"/>
</dbReference>
<proteinExistence type="predicted"/>
<dbReference type="PANTHER" id="PTHR38436:SF1">
    <property type="entry name" value="ESTER CYCLASE"/>
    <property type="match status" value="1"/>
</dbReference>
<sequence>MSWIHEWPARTLMTCRHSSPWRGAPISTMLFLAVEFQLFREIAVNKTDLSNVYRGYIACLNKQDWPNLGQFVHDDVHYNGQRIGLSGYREMLVRDFHEIPDLYFHIQLLVADSSCVASRLDFNCTPKGTFLGLPVNGKKVSFAENVFYQFRGDKIEQVWSVIDKAAIEAQL</sequence>
<name>A0ABW8MFV4_9BURK</name>
<dbReference type="Pfam" id="PF07366">
    <property type="entry name" value="SnoaL"/>
    <property type="match status" value="1"/>
</dbReference>
<dbReference type="EMBL" id="JBIYDN010000006">
    <property type="protein sequence ID" value="MFK4442578.1"/>
    <property type="molecule type" value="Genomic_DNA"/>
</dbReference>
<dbReference type="Proteomes" id="UP001620514">
    <property type="component" value="Unassembled WGS sequence"/>
</dbReference>
<comment type="caution">
    <text evidence="1">The sequence shown here is derived from an EMBL/GenBank/DDBJ whole genome shotgun (WGS) entry which is preliminary data.</text>
</comment>
<dbReference type="SUPFAM" id="SSF54427">
    <property type="entry name" value="NTF2-like"/>
    <property type="match status" value="1"/>
</dbReference>
<evidence type="ECO:0000313" key="2">
    <source>
        <dbReference type="Proteomes" id="UP001620514"/>
    </source>
</evidence>
<evidence type="ECO:0000313" key="1">
    <source>
        <dbReference type="EMBL" id="MFK4442578.1"/>
    </source>
</evidence>
<protein>
    <submittedName>
        <fullName evidence="1">Ester cyclase</fullName>
    </submittedName>
</protein>
<reference evidence="1 2" key="1">
    <citation type="submission" date="2024-10" db="EMBL/GenBank/DDBJ databases">
        <authorList>
            <person name="Deangelis K."/>
            <person name="Huntemann M."/>
            <person name="Clum A."/>
            <person name="Wang J."/>
            <person name="Palaniappan K."/>
            <person name="Ritter S."/>
            <person name="Chen I.-M."/>
            <person name="Stamatis D."/>
            <person name="Reddy T."/>
            <person name="O'Malley R."/>
            <person name="Daum C."/>
            <person name="Ng V."/>
            <person name="Ivanova N."/>
            <person name="Kyrpides N."/>
            <person name="Woyke T."/>
        </authorList>
    </citation>
    <scope>NUCLEOTIDE SEQUENCE [LARGE SCALE GENOMIC DNA]</scope>
    <source>
        <strain evidence="1 2">GAS97</strain>
    </source>
</reference>